<evidence type="ECO:0000256" key="2">
    <source>
        <dbReference type="ARBA" id="ARBA00022525"/>
    </source>
</evidence>
<dbReference type="InterPro" id="IPR035940">
    <property type="entry name" value="CAP_sf"/>
</dbReference>
<feature type="region of interest" description="Disordered" evidence="3">
    <location>
        <begin position="328"/>
        <end position="358"/>
    </location>
</feature>
<evidence type="ECO:0000256" key="1">
    <source>
        <dbReference type="ARBA" id="ARBA00004613"/>
    </source>
</evidence>
<name>A0A2H1VMY4_SPOFR</name>
<organism evidence="6">
    <name type="scientific">Spodoptera frugiperda</name>
    <name type="common">Fall armyworm</name>
    <dbReference type="NCBI Taxonomy" id="7108"/>
    <lineage>
        <taxon>Eukaryota</taxon>
        <taxon>Metazoa</taxon>
        <taxon>Ecdysozoa</taxon>
        <taxon>Arthropoda</taxon>
        <taxon>Hexapoda</taxon>
        <taxon>Insecta</taxon>
        <taxon>Pterygota</taxon>
        <taxon>Neoptera</taxon>
        <taxon>Endopterygota</taxon>
        <taxon>Lepidoptera</taxon>
        <taxon>Glossata</taxon>
        <taxon>Ditrysia</taxon>
        <taxon>Noctuoidea</taxon>
        <taxon>Noctuidae</taxon>
        <taxon>Amphipyrinae</taxon>
        <taxon>Spodoptera</taxon>
    </lineage>
</organism>
<dbReference type="PRINTS" id="PR00837">
    <property type="entry name" value="V5TPXLIKE"/>
</dbReference>
<evidence type="ECO:0000313" key="6">
    <source>
        <dbReference type="EMBL" id="SOQ41812.1"/>
    </source>
</evidence>
<dbReference type="PRINTS" id="PR00838">
    <property type="entry name" value="V5ALLERGEN"/>
</dbReference>
<evidence type="ECO:0000256" key="4">
    <source>
        <dbReference type="SAM" id="SignalP"/>
    </source>
</evidence>
<dbReference type="SUPFAM" id="SSF55797">
    <property type="entry name" value="PR-1-like"/>
    <property type="match status" value="1"/>
</dbReference>
<dbReference type="InterPro" id="IPR002413">
    <property type="entry name" value="V5_allergen-like"/>
</dbReference>
<keyword evidence="4" id="KW-0732">Signal</keyword>
<dbReference type="AlphaFoldDB" id="A0A2H1VMY4"/>
<proteinExistence type="predicted"/>
<dbReference type="InterPro" id="IPR014044">
    <property type="entry name" value="CAP_dom"/>
</dbReference>
<protein>
    <submittedName>
        <fullName evidence="6">SFRICE_008185</fullName>
    </submittedName>
</protein>
<sequence>MFGVVVVLSCVLALAATGSIDYCGAAMCGGKNTHTYCQYPEGPGPKCIEYENAKLRNREKVRILKRLNSARNKAAAGALNFPPAANMMKLHWVEELAREAQRWADQCIPPRRVELHDTCRDLYSLTVGQCVASVIGRTPERVDYMVDIWNKQTKYYNHSITKYEPPKNDSKYYYGDFAQLYWAKSYMVGCARSRFKTPLKGTLKTVERLVCNVAPAGPKRHRRLWHPYAPAELCPYRAARANSWGNLCDYRQYHACGENHPMTSPALGEVRGSVRLLLTKNHPVPSPAFRAGGANTATDLQQALAYNERVLSKYKGKKKNNKKVLFRIPGSKSRAKRAKQNDDEQLSDEGGDKPENNNIAGQIQPCIVMVLALFIIV</sequence>
<comment type="subcellular location">
    <subcellularLocation>
        <location evidence="1">Secreted</location>
    </subcellularLocation>
</comment>
<evidence type="ECO:0000259" key="5">
    <source>
        <dbReference type="SMART" id="SM00198"/>
    </source>
</evidence>
<feature type="signal peptide" evidence="4">
    <location>
        <begin position="1"/>
        <end position="17"/>
    </location>
</feature>
<accession>A0A2H1VMY4</accession>
<feature type="chain" id="PRO_5013561001" evidence="4">
    <location>
        <begin position="18"/>
        <end position="377"/>
    </location>
</feature>
<dbReference type="EMBL" id="ODYU01003273">
    <property type="protein sequence ID" value="SOQ41812.1"/>
    <property type="molecule type" value="Genomic_DNA"/>
</dbReference>
<dbReference type="Gene3D" id="3.40.33.10">
    <property type="entry name" value="CAP"/>
    <property type="match status" value="1"/>
</dbReference>
<dbReference type="PANTHER" id="PTHR10334">
    <property type="entry name" value="CYSTEINE-RICH SECRETORY PROTEIN-RELATED"/>
    <property type="match status" value="1"/>
</dbReference>
<gene>
    <name evidence="6" type="ORF">SFRICE_008185</name>
</gene>
<feature type="domain" description="SCP" evidence="5">
    <location>
        <begin position="58"/>
        <end position="221"/>
    </location>
</feature>
<dbReference type="CDD" id="cd05380">
    <property type="entry name" value="CAP_euk"/>
    <property type="match status" value="1"/>
</dbReference>
<dbReference type="GO" id="GO:0005576">
    <property type="term" value="C:extracellular region"/>
    <property type="evidence" value="ECO:0007669"/>
    <property type="project" value="UniProtKB-SubCell"/>
</dbReference>
<dbReference type="SMART" id="SM00198">
    <property type="entry name" value="SCP"/>
    <property type="match status" value="1"/>
</dbReference>
<reference evidence="6" key="1">
    <citation type="submission" date="2016-07" db="EMBL/GenBank/DDBJ databases">
        <authorList>
            <person name="Bretaudeau A."/>
        </authorList>
    </citation>
    <scope>NUCLEOTIDE SEQUENCE</scope>
    <source>
        <strain evidence="6">Rice</strain>
        <tissue evidence="6">Whole body</tissue>
    </source>
</reference>
<keyword evidence="2" id="KW-0964">Secreted</keyword>
<dbReference type="InterPro" id="IPR001283">
    <property type="entry name" value="CRISP-related"/>
</dbReference>
<evidence type="ECO:0000256" key="3">
    <source>
        <dbReference type="SAM" id="MobiDB-lite"/>
    </source>
</evidence>
<dbReference type="Pfam" id="PF00188">
    <property type="entry name" value="CAP"/>
    <property type="match status" value="1"/>
</dbReference>